<dbReference type="PANTHER" id="PTHR24359:SF1">
    <property type="entry name" value="INHIBITOR OF NUCLEAR FACTOR KAPPA-B KINASE EPSILON SUBUNIT HOMOLOG 1-RELATED"/>
    <property type="match status" value="1"/>
</dbReference>
<evidence type="ECO:0000256" key="1">
    <source>
        <dbReference type="SAM" id="MobiDB-lite"/>
    </source>
</evidence>
<dbReference type="InterPro" id="IPR011009">
    <property type="entry name" value="Kinase-like_dom_sf"/>
</dbReference>
<evidence type="ECO:0000313" key="4">
    <source>
        <dbReference type="Proteomes" id="UP000326198"/>
    </source>
</evidence>
<dbReference type="GO" id="GO:0004674">
    <property type="term" value="F:protein serine/threonine kinase activity"/>
    <property type="evidence" value="ECO:0007669"/>
    <property type="project" value="TreeGrafter"/>
</dbReference>
<organism evidence="3 4">
    <name type="scientific">Aspergillus bertholletiae</name>
    <dbReference type="NCBI Taxonomy" id="1226010"/>
    <lineage>
        <taxon>Eukaryota</taxon>
        <taxon>Fungi</taxon>
        <taxon>Dikarya</taxon>
        <taxon>Ascomycota</taxon>
        <taxon>Pezizomycotina</taxon>
        <taxon>Eurotiomycetes</taxon>
        <taxon>Eurotiomycetidae</taxon>
        <taxon>Eurotiales</taxon>
        <taxon>Aspergillaceae</taxon>
        <taxon>Aspergillus</taxon>
        <taxon>Aspergillus subgen. Circumdati</taxon>
    </lineage>
</organism>
<keyword evidence="3" id="KW-0808">Transferase</keyword>
<keyword evidence="3" id="KW-0418">Kinase</keyword>
<gene>
    <name evidence="3" type="ORF">BDV26DRAFT_296839</name>
</gene>
<dbReference type="PANTHER" id="PTHR24359">
    <property type="entry name" value="SERINE/THREONINE-PROTEIN KINASE SBK1"/>
    <property type="match status" value="1"/>
</dbReference>
<dbReference type="SMART" id="SM00220">
    <property type="entry name" value="S_TKc"/>
    <property type="match status" value="1"/>
</dbReference>
<keyword evidence="4" id="KW-1185">Reference proteome</keyword>
<dbReference type="InterPro" id="IPR000719">
    <property type="entry name" value="Prot_kinase_dom"/>
</dbReference>
<feature type="compositionally biased region" description="Polar residues" evidence="1">
    <location>
        <begin position="512"/>
        <end position="529"/>
    </location>
</feature>
<dbReference type="Proteomes" id="UP000326198">
    <property type="component" value="Unassembled WGS sequence"/>
</dbReference>
<sequence>MSRKVSHSSRYSFPILTSTLERIQKYRIKHEFIPRSVIDAEINEKSVRDILTEKGIGSELQRAELAKEIIQSSRKVFTILVMSRKVDHIKTFLDREIQDCNLPLKLDGNVLRTDQSKEILQDWEYNDLEELATKQWRVLAPVFKPGIHYNFPEAQILPFIGKGYAQSEGGNGRVSCEHIHADHHEFCETPDSESQDCKVAVKKLLSQVPSLFEEEKAFLTALGSAGSHPHLINLLCTYSFKEDNHLVFPYADENLRTYWEQTKLPEWDRQTLLWWLDQMVGIADGLSVIHKLTRLGELPNESIYGRHGDLKADNIIWFKKRPKCTDPKGILLITDLGLAKLHRFESKSNDLDAVFPRTYSPPRHLGQPITQAFDIWSLGCLYLEFVTYAICGNEAINEFSRLRGHDDPRIMFNTDCFYSLDEEAVRPSVHKWVAMLKKEPRCTPVFSDFLDLIMLQMILIKPSERSSAQTIFEQLDAMYIRALGDEKYLLDTHKISPQQELDGSQEPIPEAASSSARNMSYGSSSTYSTPERHGLEKVIHNARFQHFSRLGPMMQSTPVIDSGNLWSLGGFEIRRSRGTWPQAASS</sequence>
<proteinExistence type="predicted"/>
<dbReference type="EMBL" id="ML736311">
    <property type="protein sequence ID" value="KAE8373556.1"/>
    <property type="molecule type" value="Genomic_DNA"/>
</dbReference>
<reference evidence="3 4" key="1">
    <citation type="submission" date="2019-04" db="EMBL/GenBank/DDBJ databases">
        <title>Friends and foes A comparative genomics studyof 23 Aspergillus species from section Flavi.</title>
        <authorList>
            <consortium name="DOE Joint Genome Institute"/>
            <person name="Kjaerbolling I."/>
            <person name="Vesth T."/>
            <person name="Frisvad J.C."/>
            <person name="Nybo J.L."/>
            <person name="Theobald S."/>
            <person name="Kildgaard S."/>
            <person name="Isbrandt T."/>
            <person name="Kuo A."/>
            <person name="Sato A."/>
            <person name="Lyhne E.K."/>
            <person name="Kogle M.E."/>
            <person name="Wiebenga A."/>
            <person name="Kun R.S."/>
            <person name="Lubbers R.J."/>
            <person name="Makela M.R."/>
            <person name="Barry K."/>
            <person name="Chovatia M."/>
            <person name="Clum A."/>
            <person name="Daum C."/>
            <person name="Haridas S."/>
            <person name="He G."/>
            <person name="LaButti K."/>
            <person name="Lipzen A."/>
            <person name="Mondo S."/>
            <person name="Riley R."/>
            <person name="Salamov A."/>
            <person name="Simmons B.A."/>
            <person name="Magnuson J.K."/>
            <person name="Henrissat B."/>
            <person name="Mortensen U.H."/>
            <person name="Larsen T.O."/>
            <person name="Devries R.P."/>
            <person name="Grigoriev I.V."/>
            <person name="Machida M."/>
            <person name="Baker S.E."/>
            <person name="Andersen M.R."/>
        </authorList>
    </citation>
    <scope>NUCLEOTIDE SEQUENCE [LARGE SCALE GENOMIC DNA]</scope>
    <source>
        <strain evidence="3 4">IBT 29228</strain>
    </source>
</reference>
<feature type="domain" description="Protein kinase" evidence="2">
    <location>
        <begin position="160"/>
        <end position="480"/>
    </location>
</feature>
<dbReference type="PROSITE" id="PS50011">
    <property type="entry name" value="PROTEIN_KINASE_DOM"/>
    <property type="match status" value="1"/>
</dbReference>
<dbReference type="AlphaFoldDB" id="A0A5N7AW69"/>
<dbReference type="Gene3D" id="1.10.510.10">
    <property type="entry name" value="Transferase(Phosphotransferase) domain 1"/>
    <property type="match status" value="1"/>
</dbReference>
<evidence type="ECO:0000259" key="2">
    <source>
        <dbReference type="PROSITE" id="PS50011"/>
    </source>
</evidence>
<dbReference type="OrthoDB" id="1046782at2759"/>
<name>A0A5N7AW69_9EURO</name>
<dbReference type="Pfam" id="PF00069">
    <property type="entry name" value="Pkinase"/>
    <property type="match status" value="1"/>
</dbReference>
<dbReference type="GO" id="GO:0005524">
    <property type="term" value="F:ATP binding"/>
    <property type="evidence" value="ECO:0007669"/>
    <property type="project" value="InterPro"/>
</dbReference>
<protein>
    <submittedName>
        <fullName evidence="3">Kinase-like domain-containing protein</fullName>
    </submittedName>
</protein>
<accession>A0A5N7AW69</accession>
<evidence type="ECO:0000313" key="3">
    <source>
        <dbReference type="EMBL" id="KAE8373556.1"/>
    </source>
</evidence>
<dbReference type="SUPFAM" id="SSF56112">
    <property type="entry name" value="Protein kinase-like (PK-like)"/>
    <property type="match status" value="1"/>
</dbReference>
<feature type="region of interest" description="Disordered" evidence="1">
    <location>
        <begin position="498"/>
        <end position="531"/>
    </location>
</feature>